<keyword evidence="4" id="KW-1185">Reference proteome</keyword>
<dbReference type="RefSeq" id="WP_251520754.1">
    <property type="nucleotide sequence ID" value="NZ_CP128355.1"/>
</dbReference>
<dbReference type="PANTHER" id="PTHR44196">
    <property type="entry name" value="DEHYDROGENASE/REDUCTASE SDR FAMILY MEMBER 7B"/>
    <property type="match status" value="1"/>
</dbReference>
<dbReference type="InterPro" id="IPR002347">
    <property type="entry name" value="SDR_fam"/>
</dbReference>
<keyword evidence="2" id="KW-0560">Oxidoreductase</keyword>
<organism evidence="3 4">
    <name type="scientific">Staphylococcus hsinchuensis</name>
    <dbReference type="NCBI Taxonomy" id="3051183"/>
    <lineage>
        <taxon>Bacteria</taxon>
        <taxon>Bacillati</taxon>
        <taxon>Bacillota</taxon>
        <taxon>Bacilli</taxon>
        <taxon>Bacillales</taxon>
        <taxon>Staphylococcaceae</taxon>
        <taxon>Staphylococcus</taxon>
    </lineage>
</organism>
<dbReference type="Gene3D" id="3.40.50.720">
    <property type="entry name" value="NAD(P)-binding Rossmann-like Domain"/>
    <property type="match status" value="1"/>
</dbReference>
<proteinExistence type="inferred from homology"/>
<evidence type="ECO:0000256" key="1">
    <source>
        <dbReference type="ARBA" id="ARBA00006484"/>
    </source>
</evidence>
<evidence type="ECO:0000313" key="3">
    <source>
        <dbReference type="EMBL" id="XAF70135.1"/>
    </source>
</evidence>
<comment type="similarity">
    <text evidence="1">Belongs to the short-chain dehydrogenases/reductases (SDR) family.</text>
</comment>
<dbReference type="SUPFAM" id="SSF51735">
    <property type="entry name" value="NAD(P)-binding Rossmann-fold domains"/>
    <property type="match status" value="1"/>
</dbReference>
<dbReference type="EMBL" id="CP128355">
    <property type="protein sequence ID" value="XAF70135.1"/>
    <property type="molecule type" value="Genomic_DNA"/>
</dbReference>
<protein>
    <submittedName>
        <fullName evidence="3">SDR family NAD(P)-dependent oxidoreductase</fullName>
    </submittedName>
</protein>
<reference evidence="3 4" key="1">
    <citation type="journal article" date="2024" name="Pathogens">
        <title>Staphylococcus hsinchuensis sp. nov., Isolated from Soymilk.</title>
        <authorList>
            <person name="Wang Y.T."/>
            <person name="Lin Y.C."/>
            <person name="Hsieh Y.H."/>
            <person name="Lin Y.T."/>
            <person name="Hamada M."/>
            <person name="Chen C.C."/>
            <person name="Liou J.S."/>
            <person name="Lee A.Y."/>
            <person name="Zhang W.L."/>
            <person name="Chen Y.T."/>
            <person name="Huang C.H."/>
        </authorList>
    </citation>
    <scope>NUCLEOTIDE SEQUENCE [LARGE SCALE GENOMIC DNA]</scope>
    <source>
        <strain evidence="3 4">H164</strain>
    </source>
</reference>
<dbReference type="PANTHER" id="PTHR44196:SF1">
    <property type="entry name" value="DEHYDROGENASE_REDUCTASE SDR FAMILY MEMBER 7B"/>
    <property type="match status" value="1"/>
</dbReference>
<evidence type="ECO:0000313" key="4">
    <source>
        <dbReference type="Proteomes" id="UP001436297"/>
    </source>
</evidence>
<dbReference type="PRINTS" id="PR00081">
    <property type="entry name" value="GDHRDH"/>
</dbReference>
<name>A0ABZ3ECF2_9STAP</name>
<sequence length="250" mass="28335">MIGKHYVLTGGTSGLGYAILKQLIGKGAHVTVLARNPNKLRQISSNQVTVIKCDLQLKQNIVDLKTHFSNHKIDGIIYSSGVGYFKSIEEHSEEEMIETYTLNAIHFNLLLSTLRPCLSQHPTIVGIGSQSAFLTQAHAAHYGASKSAFNQILNALRIEHQDYHVLTVNTGPIATPFHEKADPTLNYAKKYQHMMLDADDLAIKIIQAMIHHKKEINEPKWMHIMLKVYNIAPRFFENNFTFLFNNKKRE</sequence>
<dbReference type="InterPro" id="IPR036291">
    <property type="entry name" value="NAD(P)-bd_dom_sf"/>
</dbReference>
<gene>
    <name evidence="3" type="ORF">QQM35_08660</name>
</gene>
<dbReference type="Proteomes" id="UP001436297">
    <property type="component" value="Chromosome"/>
</dbReference>
<accession>A0ABZ3ECF2</accession>
<dbReference type="CDD" id="cd05233">
    <property type="entry name" value="SDR_c"/>
    <property type="match status" value="1"/>
</dbReference>
<evidence type="ECO:0000256" key="2">
    <source>
        <dbReference type="ARBA" id="ARBA00023002"/>
    </source>
</evidence>
<dbReference type="Pfam" id="PF00106">
    <property type="entry name" value="adh_short"/>
    <property type="match status" value="1"/>
</dbReference>